<dbReference type="AlphaFoldDB" id="A0A5B7K841"/>
<proteinExistence type="predicted"/>
<dbReference type="Proteomes" id="UP000324222">
    <property type="component" value="Unassembled WGS sequence"/>
</dbReference>
<gene>
    <name evidence="1" type="ORF">E2C01_096758</name>
</gene>
<keyword evidence="2" id="KW-1185">Reference proteome</keyword>
<name>A0A5B7K841_PORTR</name>
<organism evidence="1 2">
    <name type="scientific">Portunus trituberculatus</name>
    <name type="common">Swimming crab</name>
    <name type="synonym">Neptunus trituberculatus</name>
    <dbReference type="NCBI Taxonomy" id="210409"/>
    <lineage>
        <taxon>Eukaryota</taxon>
        <taxon>Metazoa</taxon>
        <taxon>Ecdysozoa</taxon>
        <taxon>Arthropoda</taxon>
        <taxon>Crustacea</taxon>
        <taxon>Multicrustacea</taxon>
        <taxon>Malacostraca</taxon>
        <taxon>Eumalacostraca</taxon>
        <taxon>Eucarida</taxon>
        <taxon>Decapoda</taxon>
        <taxon>Pleocyemata</taxon>
        <taxon>Brachyura</taxon>
        <taxon>Eubrachyura</taxon>
        <taxon>Portunoidea</taxon>
        <taxon>Portunidae</taxon>
        <taxon>Portuninae</taxon>
        <taxon>Portunus</taxon>
    </lineage>
</organism>
<accession>A0A5B7K841</accession>
<sequence>MSDDDPIFRNAWDATMNEETSPKTLYLNCALHTDRTIRKSIGSKVCAPISEKALVYQMFRALMDEPEEEGFYKQSEGFIKYLSQAGFHTFEAYFKEIYLISNIIYLWPKCFREGVNFYTNNYLQSMHRILKYVYLKGEKMKRLNYTVYFG</sequence>
<evidence type="ECO:0000313" key="1">
    <source>
        <dbReference type="EMBL" id="MPD01239.1"/>
    </source>
</evidence>
<comment type="caution">
    <text evidence="1">The sequence shown here is derived from an EMBL/GenBank/DDBJ whole genome shotgun (WGS) entry which is preliminary data.</text>
</comment>
<reference evidence="1 2" key="1">
    <citation type="submission" date="2019-05" db="EMBL/GenBank/DDBJ databases">
        <title>Another draft genome of Portunus trituberculatus and its Hox gene families provides insights of decapod evolution.</title>
        <authorList>
            <person name="Jeong J.-H."/>
            <person name="Song I."/>
            <person name="Kim S."/>
            <person name="Choi T."/>
            <person name="Kim D."/>
            <person name="Ryu S."/>
            <person name="Kim W."/>
        </authorList>
    </citation>
    <scope>NUCLEOTIDE SEQUENCE [LARGE SCALE GENOMIC DNA]</scope>
    <source>
        <tissue evidence="1">Muscle</tissue>
    </source>
</reference>
<protein>
    <submittedName>
        <fullName evidence="1">Uncharacterized protein</fullName>
    </submittedName>
</protein>
<evidence type="ECO:0000313" key="2">
    <source>
        <dbReference type="Proteomes" id="UP000324222"/>
    </source>
</evidence>
<dbReference type="EMBL" id="VSRR010126271">
    <property type="protein sequence ID" value="MPD01239.1"/>
    <property type="molecule type" value="Genomic_DNA"/>
</dbReference>